<gene>
    <name evidence="2" type="ORF">HLB23_07970</name>
</gene>
<keyword evidence="1" id="KW-0479">Metal-binding</keyword>
<organism evidence="2 3">
    <name type="scientific">Nocardia uniformis</name>
    <dbReference type="NCBI Taxonomy" id="53432"/>
    <lineage>
        <taxon>Bacteria</taxon>
        <taxon>Bacillati</taxon>
        <taxon>Actinomycetota</taxon>
        <taxon>Actinomycetes</taxon>
        <taxon>Mycobacteriales</taxon>
        <taxon>Nocardiaceae</taxon>
        <taxon>Nocardia</taxon>
    </lineage>
</organism>
<feature type="binding site" evidence="1">
    <location>
        <position position="22"/>
    </location>
    <ligand>
        <name>Zn(2+)</name>
        <dbReference type="ChEBI" id="CHEBI:29105"/>
    </ligand>
</feature>
<accession>A0A849BT56</accession>
<dbReference type="EMBL" id="JABELX010000003">
    <property type="protein sequence ID" value="NNH69802.1"/>
    <property type="molecule type" value="Genomic_DNA"/>
</dbReference>
<dbReference type="InterPro" id="IPR004597">
    <property type="entry name" value="Tag"/>
</dbReference>
<name>A0A849BT56_9NOCA</name>
<sequence>MPDDGRVRCGWSVSSQLYRDYHDREWGRPVHGDDALFERMCLEAFQSGLSWITILRKRPAFREAFEGFVIERVAEFGDGRVERLLDNQGIVRNRAKIEACITNARVARELDIGLDELLWSFAPPPRRRPATLADVPAITPESTALAKELKRRGFRFVGPTTAYALMQATGMVDDHVTDCWVLP</sequence>
<dbReference type="GO" id="GO:0006284">
    <property type="term" value="P:base-excision repair"/>
    <property type="evidence" value="ECO:0007669"/>
    <property type="project" value="InterPro"/>
</dbReference>
<dbReference type="InterPro" id="IPR052891">
    <property type="entry name" value="DNA-3mA_glycosylase"/>
</dbReference>
<feature type="binding site" evidence="1">
    <location>
        <position position="175"/>
    </location>
    <ligand>
        <name>Zn(2+)</name>
        <dbReference type="ChEBI" id="CHEBI:29105"/>
    </ligand>
</feature>
<evidence type="ECO:0000313" key="3">
    <source>
        <dbReference type="Proteomes" id="UP000586827"/>
    </source>
</evidence>
<dbReference type="Proteomes" id="UP000586827">
    <property type="component" value="Unassembled WGS sequence"/>
</dbReference>
<dbReference type="InterPro" id="IPR005019">
    <property type="entry name" value="Adenine_glyco"/>
</dbReference>
<feature type="binding site" evidence="1">
    <location>
        <position position="9"/>
    </location>
    <ligand>
        <name>Zn(2+)</name>
        <dbReference type="ChEBI" id="CHEBI:29105"/>
    </ligand>
</feature>
<comment type="caution">
    <text evidence="2">The sequence shown here is derived from an EMBL/GenBank/DDBJ whole genome shotgun (WGS) entry which is preliminary data.</text>
</comment>
<protein>
    <submittedName>
        <fullName evidence="2">DNA-3-methyladenine glycosylase I</fullName>
    </submittedName>
</protein>
<keyword evidence="3" id="KW-1185">Reference proteome</keyword>
<feature type="binding site" evidence="1">
    <location>
        <position position="179"/>
    </location>
    <ligand>
        <name>Zn(2+)</name>
        <dbReference type="ChEBI" id="CHEBI:29105"/>
    </ligand>
</feature>
<evidence type="ECO:0000313" key="2">
    <source>
        <dbReference type="EMBL" id="NNH69802.1"/>
    </source>
</evidence>
<dbReference type="InterPro" id="IPR011257">
    <property type="entry name" value="DNA_glycosylase"/>
</dbReference>
<dbReference type="GO" id="GO:0008725">
    <property type="term" value="F:DNA-3-methyladenine glycosylase activity"/>
    <property type="evidence" value="ECO:0007669"/>
    <property type="project" value="InterPro"/>
</dbReference>
<keyword evidence="1" id="KW-0862">Zinc</keyword>
<dbReference type="NCBIfam" id="TIGR00624">
    <property type="entry name" value="tag"/>
    <property type="match status" value="1"/>
</dbReference>
<proteinExistence type="predicted"/>
<dbReference type="GO" id="GO:0046872">
    <property type="term" value="F:metal ion binding"/>
    <property type="evidence" value="ECO:0007669"/>
    <property type="project" value="UniProtKB-KW"/>
</dbReference>
<dbReference type="Pfam" id="PF03352">
    <property type="entry name" value="Adenine_glyco"/>
    <property type="match status" value="1"/>
</dbReference>
<dbReference type="PANTHER" id="PTHR30037:SF4">
    <property type="entry name" value="DNA-3-METHYLADENINE GLYCOSYLASE I"/>
    <property type="match status" value="1"/>
</dbReference>
<dbReference type="SUPFAM" id="SSF48150">
    <property type="entry name" value="DNA-glycosylase"/>
    <property type="match status" value="1"/>
</dbReference>
<reference evidence="2 3" key="1">
    <citation type="submission" date="2020-05" db="EMBL/GenBank/DDBJ databases">
        <title>MicrobeNet Type strains.</title>
        <authorList>
            <person name="Nicholson A.C."/>
        </authorList>
    </citation>
    <scope>NUCLEOTIDE SEQUENCE [LARGE SCALE GENOMIC DNA]</scope>
    <source>
        <strain evidence="2 3">JCM 3224</strain>
    </source>
</reference>
<dbReference type="PANTHER" id="PTHR30037">
    <property type="entry name" value="DNA-3-METHYLADENINE GLYCOSYLASE 1"/>
    <property type="match status" value="1"/>
</dbReference>
<evidence type="ECO:0000256" key="1">
    <source>
        <dbReference type="PIRSR" id="PIRSR604597-1"/>
    </source>
</evidence>
<dbReference type="Gene3D" id="1.10.340.30">
    <property type="entry name" value="Hypothetical protein, domain 2"/>
    <property type="match status" value="1"/>
</dbReference>
<dbReference type="AlphaFoldDB" id="A0A849BT56"/>